<dbReference type="NCBIfam" id="NF040786">
    <property type="entry name" value="LysR_Sec_metab"/>
    <property type="match status" value="1"/>
</dbReference>
<dbReference type="Pfam" id="PF00126">
    <property type="entry name" value="HTH_1"/>
    <property type="match status" value="1"/>
</dbReference>
<dbReference type="Gene3D" id="1.10.10.10">
    <property type="entry name" value="Winged helix-like DNA-binding domain superfamily/Winged helix DNA-binding domain"/>
    <property type="match status" value="1"/>
</dbReference>
<keyword evidence="4" id="KW-0804">Transcription</keyword>
<gene>
    <name evidence="6" type="ORF">NBG4_640007</name>
</gene>
<dbReference type="Proteomes" id="UP000245125">
    <property type="component" value="Unassembled WGS sequence"/>
</dbReference>
<dbReference type="EMBL" id="OUUY01000113">
    <property type="protein sequence ID" value="SPQ01653.1"/>
    <property type="molecule type" value="Genomic_DNA"/>
</dbReference>
<evidence type="ECO:0000256" key="4">
    <source>
        <dbReference type="ARBA" id="ARBA00023163"/>
    </source>
</evidence>
<dbReference type="InterPro" id="IPR036390">
    <property type="entry name" value="WH_DNA-bd_sf"/>
</dbReference>
<keyword evidence="2" id="KW-0805">Transcription regulation</keyword>
<evidence type="ECO:0000256" key="1">
    <source>
        <dbReference type="ARBA" id="ARBA00009437"/>
    </source>
</evidence>
<dbReference type="InterPro" id="IPR036388">
    <property type="entry name" value="WH-like_DNA-bd_sf"/>
</dbReference>
<evidence type="ECO:0000313" key="6">
    <source>
        <dbReference type="EMBL" id="SPQ01653.1"/>
    </source>
</evidence>
<organism evidence="6 7">
    <name type="scientific">Candidatus Sulfobium mesophilum</name>
    <dbReference type="NCBI Taxonomy" id="2016548"/>
    <lineage>
        <taxon>Bacteria</taxon>
        <taxon>Pseudomonadati</taxon>
        <taxon>Nitrospirota</taxon>
        <taxon>Nitrospiria</taxon>
        <taxon>Nitrospirales</taxon>
        <taxon>Nitrospiraceae</taxon>
        <taxon>Candidatus Sulfobium</taxon>
    </lineage>
</organism>
<dbReference type="SUPFAM" id="SSF53850">
    <property type="entry name" value="Periplasmic binding protein-like II"/>
    <property type="match status" value="1"/>
</dbReference>
<dbReference type="FunFam" id="1.10.10.10:FF:000001">
    <property type="entry name" value="LysR family transcriptional regulator"/>
    <property type="match status" value="1"/>
</dbReference>
<dbReference type="CDD" id="cd08420">
    <property type="entry name" value="PBP2_CysL_like"/>
    <property type="match status" value="1"/>
</dbReference>
<reference evidence="7" key="1">
    <citation type="submission" date="2018-03" db="EMBL/GenBank/DDBJ databases">
        <authorList>
            <person name="Zecchin S."/>
        </authorList>
    </citation>
    <scope>NUCLEOTIDE SEQUENCE [LARGE SCALE GENOMIC DNA]</scope>
</reference>
<dbReference type="OrthoDB" id="9808620at2"/>
<evidence type="ECO:0000256" key="2">
    <source>
        <dbReference type="ARBA" id="ARBA00023015"/>
    </source>
</evidence>
<dbReference type="GO" id="GO:0003700">
    <property type="term" value="F:DNA-binding transcription factor activity"/>
    <property type="evidence" value="ECO:0007669"/>
    <property type="project" value="InterPro"/>
</dbReference>
<protein>
    <submittedName>
        <fullName evidence="6">Transcriptional regulator</fullName>
    </submittedName>
</protein>
<dbReference type="PANTHER" id="PTHR30126:SF64">
    <property type="entry name" value="HTH-TYPE TRANSCRIPTIONAL REGULATOR CITR"/>
    <property type="match status" value="1"/>
</dbReference>
<dbReference type="PANTHER" id="PTHR30126">
    <property type="entry name" value="HTH-TYPE TRANSCRIPTIONAL REGULATOR"/>
    <property type="match status" value="1"/>
</dbReference>
<evidence type="ECO:0000256" key="3">
    <source>
        <dbReference type="ARBA" id="ARBA00023125"/>
    </source>
</evidence>
<keyword evidence="3" id="KW-0238">DNA-binding</keyword>
<dbReference type="SUPFAM" id="SSF46785">
    <property type="entry name" value="Winged helix' DNA-binding domain"/>
    <property type="match status" value="1"/>
</dbReference>
<evidence type="ECO:0000313" key="7">
    <source>
        <dbReference type="Proteomes" id="UP000245125"/>
    </source>
</evidence>
<accession>A0A2U3QJR3</accession>
<dbReference type="Pfam" id="PF03466">
    <property type="entry name" value="LysR_substrate"/>
    <property type="match status" value="1"/>
</dbReference>
<feature type="domain" description="HTH lysR-type" evidence="5">
    <location>
        <begin position="1"/>
        <end position="58"/>
    </location>
</feature>
<keyword evidence="7" id="KW-1185">Reference proteome</keyword>
<dbReference type="PRINTS" id="PR00039">
    <property type="entry name" value="HTHLYSR"/>
</dbReference>
<dbReference type="InterPro" id="IPR047788">
    <property type="entry name" value="LysR-like_Sec_metab"/>
</dbReference>
<dbReference type="PROSITE" id="PS50931">
    <property type="entry name" value="HTH_LYSR"/>
    <property type="match status" value="1"/>
</dbReference>
<dbReference type="AlphaFoldDB" id="A0A2U3QJR3"/>
<dbReference type="Gene3D" id="3.40.190.290">
    <property type="match status" value="1"/>
</dbReference>
<dbReference type="GO" id="GO:0000976">
    <property type="term" value="F:transcription cis-regulatory region binding"/>
    <property type="evidence" value="ECO:0007669"/>
    <property type="project" value="TreeGrafter"/>
</dbReference>
<dbReference type="InterPro" id="IPR000847">
    <property type="entry name" value="LysR_HTH_N"/>
</dbReference>
<name>A0A2U3QJR3_9BACT</name>
<dbReference type="InterPro" id="IPR005119">
    <property type="entry name" value="LysR_subst-bd"/>
</dbReference>
<comment type="similarity">
    <text evidence="1">Belongs to the LysR transcriptional regulatory family.</text>
</comment>
<sequence>MDIHRLRVFASVFKHKSFSKASEELRLTQPTVSDHIRALEEELNCKLFDRLARKIIPTKEAGVLIGRACEIIEKVDGIQELLGEFKRELAGHIIVGASTIPATYILPGLTASYGKKHPGVLFEIVVSDTRGITDKVAAHDLLLGIVGAKLDNVQVHYTPFLDDELIAIAAPSFTGKKGLDLREIAAVPMVMREQGSGTRREFEKILVREGIDPQQLEIVGLFGSTDAIKQAVKEEMGISIISRRAVRDELKCNMLREIKIKHAGMKRQFYIVSHRRRTLPHIYKGFLDYLLSSAR</sequence>
<evidence type="ECO:0000259" key="5">
    <source>
        <dbReference type="PROSITE" id="PS50931"/>
    </source>
</evidence>
<proteinExistence type="inferred from homology"/>